<keyword evidence="1" id="KW-1133">Transmembrane helix</keyword>
<feature type="transmembrane region" description="Helical" evidence="1">
    <location>
        <begin position="912"/>
        <end position="936"/>
    </location>
</feature>
<feature type="transmembrane region" description="Helical" evidence="1">
    <location>
        <begin position="667"/>
        <end position="691"/>
    </location>
</feature>
<sequence>MINAVAPTVSALPKGLVAEKRSGRQVLVALVGLCWIWLGLAGSVWYMWLLTPSFRNDLWWPYFNATGYQVLLIDVINDLLSTTTDLPALVDVASVAIHRDYTGAVLTPLAHPAYAMRLSTHDLASIAYVIPNLRNATATEALWLPTQYCYVDFGRRWELAHTEARQRRCAATMITNGAVYFEAVLRNQDWNAIALAAGTGFAPAIERGLQASADGRTWMAATAAANTSVVEEIAFWSSYGIVNYELQWQTYYLPGLDQLLVIENALSIEQSVTLKSSTKRRGPWTTMNLNFFFINDIYTVGTSCNMSLIRNTTMYFTSDYCFSYMTTDLEGALFLSDDYGNFVAQTGLSHTFLGPFLAVDMWVLPPPPVLIALVAAVTSALHNALQTNAQFAVGFQNLRAMSLQPLPLPWLSDALGNDYLYYGGNPLCLGGLARDYIQAPFTADATCELQQPLTINIAPEALLFGLLASQDGIHSTASSNTTDGSNSNNTSSISSTVCDLQGVTSCASDMDIAIALLERYPVSGSWSQLVTNTSAAVAALNVSLMQYASDVDGVEYALLWLPILEPSWRFYGHAMLFDWVSGVREVVAFEGDAATLVLMSDMYDAGSTEPSTATLSRATKAIYILLVYSSVLLGLLVLATTMYACMAKLRFLGLNLTYFHRVAGSTWLGRPLLFLRGASALILLGTAPIGVSSVHGAAALHLPSRSPFESMLLAWEALWITYVLQELLLPFNAKGIHSAGYVSSGVIWVAYVALDSVSPLYVETALKHDCVGLAYSLSCNSVHIKLGSVARVLWLFFLQGLVVPIAVVAAAYGHRRKLLRRSSRGVHGLMLSGAGFAFLATPDENDAPFDAIAGLFSGLLRLTYKRRQYTFDIKLWTIVRGQKQRVRSPSKLDGPSTSTIPDLSPILPRPRWLGWVYSLGGMTYIGIAIAGSLSYLRLTESTLTNDLIWVGFDLRGDHPFLATWLLEALALGAENTTRPLSELNVAAAFNTSLASTISFADHDGAMLHYAALTDVAVAIPALRSLPAIEIPWVFTGYCYVDFNRTFGVAHTAARQARCATYAANGAVYMESFLRNVIWSDWVNYWGEAFEISITTSLVSSAAGLVFLTRLGEPWAAIDDEIDYWRRHSITYYELQWQNFKTIGLINAYTIANAYGAAYPFTLQATAGATRFIQQTSYKMYWGLANDLNGVLDNGTDLGGKSLVLDTPLSLNASLTSVYLQTGLLASPLSAGLSAIQSFLGPFGSIDMQYVPVPVDLRRAAGAAMAIVHSLRLTYGAAYAALPHPLYLNPVPFAWLKPTFYVLGGSVLCVPDTSPLNITGGLQPLFSFESSCSANTGRTIASIPSQDHLLFAAAYATITNISHVCLQMRTQAYACEPMLRNTLAFLSHANLSVLQTAWAPRLTQALSPLQIELLQVGRPKASAPMRIYHMPLLESLDFAFFANVLLYDWVLGNREVVRFVGDTSAITLIGDGLRPRVQATDASQLPTVFALYSHRSVQYVTYVMIALAATTALYAVVSRGHVEGLNLLELSRVGGIVWVGRPFIALRSITALCLLSTSRLELDYDGHNSAFLSQNAPWYSAGIAANEVTWLVGIVNDISIVFTQELTMLYTIYNSLLVLLLSACITILLPIEPTVAVARDCQIESLDWQVVCTSGQVAVGDWRRLLLLIGTVFVCNGACYWLVKLGCRRPATVYARPSLLLSGGARYLFEHGPWMHEGVYYMDRASAVLNGLLSVRYQGVLYLFDIKTWRLHRMTPPTHTTAVPPRLARGIPLPDA</sequence>
<dbReference type="VEuPathDB" id="FungiDB:SDRG_14350"/>
<dbReference type="GeneID" id="19955077"/>
<feature type="transmembrane region" description="Helical" evidence="1">
    <location>
        <begin position="825"/>
        <end position="841"/>
    </location>
</feature>
<organism evidence="2 3">
    <name type="scientific">Saprolegnia diclina (strain VS20)</name>
    <dbReference type="NCBI Taxonomy" id="1156394"/>
    <lineage>
        <taxon>Eukaryota</taxon>
        <taxon>Sar</taxon>
        <taxon>Stramenopiles</taxon>
        <taxon>Oomycota</taxon>
        <taxon>Saprolegniomycetes</taxon>
        <taxon>Saprolegniales</taxon>
        <taxon>Saprolegniaceae</taxon>
        <taxon>Saprolegnia</taxon>
    </lineage>
</organism>
<protein>
    <submittedName>
        <fullName evidence="2">Uncharacterized protein</fullName>
    </submittedName>
</protein>
<dbReference type="InParanoid" id="T0Q3F4"/>
<feature type="transmembrane region" description="Helical" evidence="1">
    <location>
        <begin position="1607"/>
        <end position="1628"/>
    </location>
</feature>
<feature type="transmembrane region" description="Helical" evidence="1">
    <location>
        <begin position="847"/>
        <end position="864"/>
    </location>
</feature>
<evidence type="ECO:0000256" key="1">
    <source>
        <dbReference type="SAM" id="Phobius"/>
    </source>
</evidence>
<dbReference type="Proteomes" id="UP000030762">
    <property type="component" value="Unassembled WGS sequence"/>
</dbReference>
<gene>
    <name evidence="2" type="ORF">SDRG_14350</name>
</gene>
<feature type="transmembrane region" description="Helical" evidence="1">
    <location>
        <begin position="711"/>
        <end position="729"/>
    </location>
</feature>
<reference evidence="2 3" key="1">
    <citation type="submission" date="2012-04" db="EMBL/GenBank/DDBJ databases">
        <title>The Genome Sequence of Saprolegnia declina VS20.</title>
        <authorList>
            <consortium name="The Broad Institute Genome Sequencing Platform"/>
            <person name="Russ C."/>
            <person name="Nusbaum C."/>
            <person name="Tyler B."/>
            <person name="van West P."/>
            <person name="Dieguez-Uribeondo J."/>
            <person name="de Bruijn I."/>
            <person name="Tripathy S."/>
            <person name="Jiang R."/>
            <person name="Young S.K."/>
            <person name="Zeng Q."/>
            <person name="Gargeya S."/>
            <person name="Fitzgerald M."/>
            <person name="Haas B."/>
            <person name="Abouelleil A."/>
            <person name="Alvarado L."/>
            <person name="Arachchi H.M."/>
            <person name="Berlin A."/>
            <person name="Chapman S.B."/>
            <person name="Goldberg J."/>
            <person name="Griggs A."/>
            <person name="Gujja S."/>
            <person name="Hansen M."/>
            <person name="Howarth C."/>
            <person name="Imamovic A."/>
            <person name="Larimer J."/>
            <person name="McCowen C."/>
            <person name="Montmayeur A."/>
            <person name="Murphy C."/>
            <person name="Neiman D."/>
            <person name="Pearson M."/>
            <person name="Priest M."/>
            <person name="Roberts A."/>
            <person name="Saif S."/>
            <person name="Shea T."/>
            <person name="Sisk P."/>
            <person name="Sykes S."/>
            <person name="Wortman J."/>
            <person name="Nusbaum C."/>
            <person name="Birren B."/>
        </authorList>
    </citation>
    <scope>NUCLEOTIDE SEQUENCE [LARGE SCALE GENOMIC DNA]</scope>
    <source>
        <strain evidence="2 3">VS20</strain>
    </source>
</reference>
<dbReference type="RefSeq" id="XP_008618695.1">
    <property type="nucleotide sequence ID" value="XM_008620473.1"/>
</dbReference>
<dbReference type="EMBL" id="JH767201">
    <property type="protein sequence ID" value="EQC27930.1"/>
    <property type="molecule type" value="Genomic_DNA"/>
</dbReference>
<feature type="transmembrane region" description="Helical" evidence="1">
    <location>
        <begin position="736"/>
        <end position="754"/>
    </location>
</feature>
<accession>T0Q3F4</accession>
<feature type="transmembrane region" description="Helical" evidence="1">
    <location>
        <begin position="1664"/>
        <end position="1682"/>
    </location>
</feature>
<evidence type="ECO:0000313" key="3">
    <source>
        <dbReference type="Proteomes" id="UP000030762"/>
    </source>
</evidence>
<feature type="transmembrane region" description="Helical" evidence="1">
    <location>
        <begin position="792"/>
        <end position="813"/>
    </location>
</feature>
<name>T0Q3F4_SAPDV</name>
<keyword evidence="1" id="KW-0472">Membrane</keyword>
<evidence type="ECO:0000313" key="2">
    <source>
        <dbReference type="EMBL" id="EQC27930.1"/>
    </source>
</evidence>
<dbReference type="OrthoDB" id="72294at2759"/>
<dbReference type="eggNOG" id="ENOG502SD6V">
    <property type="taxonomic scope" value="Eukaryota"/>
</dbReference>
<feature type="transmembrane region" description="Helical" evidence="1">
    <location>
        <begin position="621"/>
        <end position="646"/>
    </location>
</feature>
<proteinExistence type="predicted"/>
<keyword evidence="3" id="KW-1185">Reference proteome</keyword>
<keyword evidence="1" id="KW-0812">Transmembrane</keyword>
<feature type="transmembrane region" description="Helical" evidence="1">
    <location>
        <begin position="1498"/>
        <end position="1516"/>
    </location>
</feature>
<feature type="transmembrane region" description="Helical" evidence="1">
    <location>
        <begin position="26"/>
        <end position="48"/>
    </location>
</feature>
<dbReference type="OMA" id="WEALWIT"/>